<dbReference type="Proteomes" id="UP000239867">
    <property type="component" value="Chromosome"/>
</dbReference>
<dbReference type="EMBL" id="CP021255">
    <property type="protein sequence ID" value="AVD71656.1"/>
    <property type="molecule type" value="Genomic_DNA"/>
</dbReference>
<feature type="transmembrane region" description="Helical" evidence="4">
    <location>
        <begin position="214"/>
        <end position="235"/>
    </location>
</feature>
<feature type="domain" description="Major facilitator superfamily (MFS) profile" evidence="5">
    <location>
        <begin position="5"/>
        <end position="384"/>
    </location>
</feature>
<feature type="transmembrane region" description="Helical" evidence="4">
    <location>
        <begin position="241"/>
        <end position="261"/>
    </location>
</feature>
<evidence type="ECO:0000256" key="4">
    <source>
        <dbReference type="SAM" id="Phobius"/>
    </source>
</evidence>
<accession>A0A2L1GPU2</accession>
<dbReference type="KEGG" id="deo:CAY53_09385"/>
<proteinExistence type="predicted"/>
<gene>
    <name evidence="6" type="ORF">CAY53_09385</name>
</gene>
<keyword evidence="2 4" id="KW-1133">Transmembrane helix</keyword>
<evidence type="ECO:0000256" key="1">
    <source>
        <dbReference type="ARBA" id="ARBA00022692"/>
    </source>
</evidence>
<feature type="transmembrane region" description="Helical" evidence="4">
    <location>
        <begin position="70"/>
        <end position="89"/>
    </location>
</feature>
<keyword evidence="1 4" id="KW-0812">Transmembrane</keyword>
<dbReference type="OrthoDB" id="9770492at2"/>
<protein>
    <recommendedName>
        <fullName evidence="5">Major facilitator superfamily (MFS) profile domain-containing protein</fullName>
    </recommendedName>
</protein>
<evidence type="ECO:0000256" key="2">
    <source>
        <dbReference type="ARBA" id="ARBA00022989"/>
    </source>
</evidence>
<dbReference type="PANTHER" id="PTHR43129">
    <property type="entry name" value="FOSMIDOMYCIN RESISTANCE PROTEIN"/>
    <property type="match status" value="1"/>
</dbReference>
<dbReference type="Pfam" id="PF07690">
    <property type="entry name" value="MFS_1"/>
    <property type="match status" value="1"/>
</dbReference>
<dbReference type="GO" id="GO:0005886">
    <property type="term" value="C:plasma membrane"/>
    <property type="evidence" value="ECO:0007669"/>
    <property type="project" value="TreeGrafter"/>
</dbReference>
<sequence length="392" mass="40988">MNKKQILFASFSHFVCDVNSGSLPAILPFLISAHGLSYSMASALMLANSSLASIVQPIFGLLADRRARPWYMPAGILITGCGMAAVGFLDSYPAIFLVVMASGMGSALFHPAAVRFANMVSGSAPGTGMSIFSVGGNAGYLLAPILVVALMHLGGLPGLGLLAPLAAVLAGLMFYESLRFTRAQANGAQPRPNTAGRSRTVNDWQAFAKLTVNVICRSIIMVCLRAFIPLYWIAHFGQSETAAALALTVFGACGVCSNLAGGMLADRFGYRRVVRTSHALLLPLMLAFPFVDDFAVATVMLMALGVVQFLPFSSLVVLGQRYLGGHAGFAAGITMGLGMSVGGMAAPILGRVADIWGLGMAFHVLSGCALVSTIFAFLLSPAPKLPEDEEAT</sequence>
<organism evidence="6 7">
    <name type="scientific">Desulfobulbus oralis</name>
    <dbReference type="NCBI Taxonomy" id="1986146"/>
    <lineage>
        <taxon>Bacteria</taxon>
        <taxon>Pseudomonadati</taxon>
        <taxon>Thermodesulfobacteriota</taxon>
        <taxon>Desulfobulbia</taxon>
        <taxon>Desulfobulbales</taxon>
        <taxon>Desulfobulbaceae</taxon>
        <taxon>Desulfobulbus</taxon>
    </lineage>
</organism>
<feature type="transmembrane region" description="Helical" evidence="4">
    <location>
        <begin position="156"/>
        <end position="175"/>
    </location>
</feature>
<name>A0A2L1GPU2_9BACT</name>
<evidence type="ECO:0000313" key="7">
    <source>
        <dbReference type="Proteomes" id="UP000239867"/>
    </source>
</evidence>
<dbReference type="InterPro" id="IPR020846">
    <property type="entry name" value="MFS_dom"/>
</dbReference>
<dbReference type="AlphaFoldDB" id="A0A2L1GPU2"/>
<dbReference type="GO" id="GO:0022857">
    <property type="term" value="F:transmembrane transporter activity"/>
    <property type="evidence" value="ECO:0007669"/>
    <property type="project" value="InterPro"/>
</dbReference>
<feature type="transmembrane region" description="Helical" evidence="4">
    <location>
        <begin position="95"/>
        <end position="117"/>
    </location>
</feature>
<evidence type="ECO:0000259" key="5">
    <source>
        <dbReference type="PROSITE" id="PS50850"/>
    </source>
</evidence>
<dbReference type="InterPro" id="IPR022324">
    <property type="entry name" value="Bacilysin_exporter_BacE_put"/>
</dbReference>
<dbReference type="InterPro" id="IPR011701">
    <property type="entry name" value="MFS"/>
</dbReference>
<feature type="transmembrane region" description="Helical" evidence="4">
    <location>
        <begin position="329"/>
        <end position="349"/>
    </location>
</feature>
<evidence type="ECO:0000313" key="6">
    <source>
        <dbReference type="EMBL" id="AVD71656.1"/>
    </source>
</evidence>
<keyword evidence="3 4" id="KW-0472">Membrane</keyword>
<feature type="transmembrane region" description="Helical" evidence="4">
    <location>
        <begin position="40"/>
        <end position="63"/>
    </location>
</feature>
<dbReference type="PANTHER" id="PTHR43129:SF1">
    <property type="entry name" value="FOSMIDOMYCIN RESISTANCE PROTEIN"/>
    <property type="match status" value="1"/>
</dbReference>
<feature type="transmembrane region" description="Helical" evidence="4">
    <location>
        <begin position="129"/>
        <end position="150"/>
    </location>
</feature>
<reference evidence="6 7" key="1">
    <citation type="journal article" date="2018" name="MBio">
        <title>Insights into the evolution of host association through the isolation and characterization of a novel human periodontal pathobiont, Desulfobulbus oralis.</title>
        <authorList>
            <person name="Cross K.L."/>
            <person name="Chirania P."/>
            <person name="Xiong W."/>
            <person name="Beall C.J."/>
            <person name="Elkins J.G."/>
            <person name="Giannone R.J."/>
            <person name="Griffen A.L."/>
            <person name="Guss A.M."/>
            <person name="Hettich R.L."/>
            <person name="Joshi S.S."/>
            <person name="Mokrzan E.M."/>
            <person name="Martin R.K."/>
            <person name="Zhulin I.B."/>
            <person name="Leys E.J."/>
            <person name="Podar M."/>
        </authorList>
    </citation>
    <scope>NUCLEOTIDE SEQUENCE [LARGE SCALE GENOMIC DNA]</scope>
    <source>
        <strain evidence="6 7">ORNL</strain>
    </source>
</reference>
<dbReference type="PROSITE" id="PS50850">
    <property type="entry name" value="MFS"/>
    <property type="match status" value="1"/>
</dbReference>
<feature type="transmembrane region" description="Helical" evidence="4">
    <location>
        <begin position="355"/>
        <end position="379"/>
    </location>
</feature>
<dbReference type="InterPro" id="IPR036259">
    <property type="entry name" value="MFS_trans_sf"/>
</dbReference>
<feature type="transmembrane region" description="Helical" evidence="4">
    <location>
        <begin position="297"/>
        <end position="317"/>
    </location>
</feature>
<dbReference type="PRINTS" id="PR01988">
    <property type="entry name" value="EXPORTERBACE"/>
</dbReference>
<evidence type="ECO:0000256" key="3">
    <source>
        <dbReference type="ARBA" id="ARBA00023136"/>
    </source>
</evidence>
<dbReference type="RefSeq" id="WP_104936897.1">
    <property type="nucleotide sequence ID" value="NZ_CP021255.1"/>
</dbReference>
<dbReference type="SUPFAM" id="SSF103473">
    <property type="entry name" value="MFS general substrate transporter"/>
    <property type="match status" value="1"/>
</dbReference>
<dbReference type="CDD" id="cd17478">
    <property type="entry name" value="MFS_FsR"/>
    <property type="match status" value="1"/>
</dbReference>
<keyword evidence="7" id="KW-1185">Reference proteome</keyword>
<dbReference type="Gene3D" id="1.20.1250.20">
    <property type="entry name" value="MFS general substrate transporter like domains"/>
    <property type="match status" value="2"/>
</dbReference>